<evidence type="ECO:0000256" key="1">
    <source>
        <dbReference type="SAM" id="MobiDB-lite"/>
    </source>
</evidence>
<dbReference type="Proteomes" id="UP000294933">
    <property type="component" value="Unassembled WGS sequence"/>
</dbReference>
<evidence type="ECO:0000313" key="3">
    <source>
        <dbReference type="Proteomes" id="UP000294933"/>
    </source>
</evidence>
<name>A0A4Y7Q1E7_9AGAM</name>
<dbReference type="VEuPathDB" id="FungiDB:BD410DRAFT_829309"/>
<keyword evidence="3" id="KW-1185">Reference proteome</keyword>
<proteinExistence type="predicted"/>
<dbReference type="EMBL" id="ML170183">
    <property type="protein sequence ID" value="TDL21126.1"/>
    <property type="molecule type" value="Genomic_DNA"/>
</dbReference>
<organism evidence="2 3">
    <name type="scientific">Rickenella mellea</name>
    <dbReference type="NCBI Taxonomy" id="50990"/>
    <lineage>
        <taxon>Eukaryota</taxon>
        <taxon>Fungi</taxon>
        <taxon>Dikarya</taxon>
        <taxon>Basidiomycota</taxon>
        <taxon>Agaricomycotina</taxon>
        <taxon>Agaricomycetes</taxon>
        <taxon>Hymenochaetales</taxon>
        <taxon>Rickenellaceae</taxon>
        <taxon>Rickenella</taxon>
    </lineage>
</organism>
<feature type="compositionally biased region" description="Low complexity" evidence="1">
    <location>
        <begin position="219"/>
        <end position="235"/>
    </location>
</feature>
<accession>A0A4Y7Q1E7</accession>
<feature type="region of interest" description="Disordered" evidence="1">
    <location>
        <begin position="211"/>
        <end position="238"/>
    </location>
</feature>
<evidence type="ECO:0000313" key="2">
    <source>
        <dbReference type="EMBL" id="TDL21126.1"/>
    </source>
</evidence>
<protein>
    <submittedName>
        <fullName evidence="2">Uncharacterized protein</fullName>
    </submittedName>
</protein>
<dbReference type="AlphaFoldDB" id="A0A4Y7Q1E7"/>
<reference evidence="2 3" key="1">
    <citation type="submission" date="2018-06" db="EMBL/GenBank/DDBJ databases">
        <title>A transcriptomic atlas of mushroom development highlights an independent origin of complex multicellularity.</title>
        <authorList>
            <consortium name="DOE Joint Genome Institute"/>
            <person name="Krizsan K."/>
            <person name="Almasi E."/>
            <person name="Merenyi Z."/>
            <person name="Sahu N."/>
            <person name="Viragh M."/>
            <person name="Koszo T."/>
            <person name="Mondo S."/>
            <person name="Kiss B."/>
            <person name="Balint B."/>
            <person name="Kues U."/>
            <person name="Barry K."/>
            <person name="Hegedus J.C."/>
            <person name="Henrissat B."/>
            <person name="Johnson J."/>
            <person name="Lipzen A."/>
            <person name="Ohm R."/>
            <person name="Nagy I."/>
            <person name="Pangilinan J."/>
            <person name="Yan J."/>
            <person name="Xiong Y."/>
            <person name="Grigoriev I.V."/>
            <person name="Hibbett D.S."/>
            <person name="Nagy L.G."/>
        </authorList>
    </citation>
    <scope>NUCLEOTIDE SEQUENCE [LARGE SCALE GENOMIC DNA]</scope>
    <source>
        <strain evidence="2 3">SZMC22713</strain>
    </source>
</reference>
<gene>
    <name evidence="2" type="ORF">BD410DRAFT_829309</name>
</gene>
<sequence length="302" mass="33718">MHAYYCINYHPDGWCYHNADIDPITAPFDDATKAYLIAFYRDRCAHARAVELGVMDKDYCRYSEDNLNLIALCPPHPVLKYIRDALLDPNNSLSVYEICTKLNKLTLHRPPPQLLPPSLRSIYPYLGLYTLALLNTEATKECMIMTTCMPPVSYIQYDQFVSSGEYPLSLAGDGDGDEGEVDLIGSESEPGPGAYVLDYTKHNYEDVTRNFGSIPLQHPSPSSSPSSPSASSTPPHYFRLPPRVSLEAVITELYRRSKEVEKEPCEDVGVELVRSIWEIVSEKDKKGAGMGEVGEEGREVGV</sequence>